<evidence type="ECO:0000256" key="3">
    <source>
        <dbReference type="ARBA" id="ARBA00022692"/>
    </source>
</evidence>
<dbReference type="GO" id="GO:0055085">
    <property type="term" value="P:transmembrane transport"/>
    <property type="evidence" value="ECO:0007669"/>
    <property type="project" value="InterPro"/>
</dbReference>
<dbReference type="Pfam" id="PF13520">
    <property type="entry name" value="AA_permease_2"/>
    <property type="match status" value="1"/>
</dbReference>
<evidence type="ECO:0000313" key="8">
    <source>
        <dbReference type="Proteomes" id="UP000515591"/>
    </source>
</evidence>
<reference evidence="7 8" key="1">
    <citation type="submission" date="2019-12" db="EMBL/GenBank/DDBJ databases">
        <title>complete genome sequences of Pseudomonas otitidis str. WP8-S17-CRE-03 isolated from wastewater treatment plant effluent.</title>
        <authorList>
            <person name="Sekizuka T."/>
            <person name="Itokawa K."/>
            <person name="Yatsu K."/>
            <person name="Inamine Y."/>
            <person name="Kuroda M."/>
        </authorList>
    </citation>
    <scope>NUCLEOTIDE SEQUENCE [LARGE SCALE GENOMIC DNA]</scope>
    <source>
        <strain evidence="7 8">WP8-S17-CRE-03</strain>
    </source>
</reference>
<evidence type="ECO:0000256" key="2">
    <source>
        <dbReference type="ARBA" id="ARBA00022475"/>
    </source>
</evidence>
<feature type="transmembrane region" description="Helical" evidence="6">
    <location>
        <begin position="409"/>
        <end position="428"/>
    </location>
</feature>
<feature type="transmembrane region" description="Helical" evidence="6">
    <location>
        <begin position="49"/>
        <end position="73"/>
    </location>
</feature>
<feature type="transmembrane region" description="Helical" evidence="6">
    <location>
        <begin position="94"/>
        <end position="121"/>
    </location>
</feature>
<evidence type="ECO:0000256" key="1">
    <source>
        <dbReference type="ARBA" id="ARBA00004651"/>
    </source>
</evidence>
<dbReference type="Proteomes" id="UP000515591">
    <property type="component" value="Chromosome"/>
</dbReference>
<name>A0A6S5RTY4_9GAMM</name>
<evidence type="ECO:0000256" key="4">
    <source>
        <dbReference type="ARBA" id="ARBA00022989"/>
    </source>
</evidence>
<dbReference type="Gene3D" id="1.20.1740.10">
    <property type="entry name" value="Amino acid/polyamine transporter I"/>
    <property type="match status" value="1"/>
</dbReference>
<evidence type="ECO:0000256" key="6">
    <source>
        <dbReference type="SAM" id="Phobius"/>
    </source>
</evidence>
<dbReference type="InterPro" id="IPR050367">
    <property type="entry name" value="APC_superfamily"/>
</dbReference>
<gene>
    <name evidence="7" type="ORF">WP8S17C03_36360</name>
</gene>
<feature type="transmembrane region" description="Helical" evidence="6">
    <location>
        <begin position="375"/>
        <end position="397"/>
    </location>
</feature>
<feature type="transmembrane region" description="Helical" evidence="6">
    <location>
        <begin position="289"/>
        <end position="309"/>
    </location>
</feature>
<keyword evidence="2" id="KW-1003">Cell membrane</keyword>
<accession>A0A6S5RTY4</accession>
<dbReference type="PIRSF" id="PIRSF006060">
    <property type="entry name" value="AA_transporter"/>
    <property type="match status" value="1"/>
</dbReference>
<comment type="subcellular location">
    <subcellularLocation>
        <location evidence="1">Cell membrane</location>
        <topology evidence="1">Multi-pass membrane protein</topology>
    </subcellularLocation>
</comment>
<keyword evidence="3 6" id="KW-0812">Transmembrane</keyword>
<feature type="transmembrane region" description="Helical" evidence="6">
    <location>
        <begin position="21"/>
        <end position="43"/>
    </location>
</feature>
<feature type="transmembrane region" description="Helical" evidence="6">
    <location>
        <begin position="160"/>
        <end position="183"/>
    </location>
</feature>
<keyword evidence="5 6" id="KW-0472">Membrane</keyword>
<evidence type="ECO:0000256" key="5">
    <source>
        <dbReference type="ARBA" id="ARBA00023136"/>
    </source>
</evidence>
<proteinExistence type="predicted"/>
<dbReference type="GO" id="GO:0016020">
    <property type="term" value="C:membrane"/>
    <property type="evidence" value="ECO:0007669"/>
    <property type="project" value="UniProtKB-SubCell"/>
</dbReference>
<feature type="transmembrane region" description="Helical" evidence="6">
    <location>
        <begin position="237"/>
        <end position="260"/>
    </location>
</feature>
<dbReference type="InterPro" id="IPR002293">
    <property type="entry name" value="AA/rel_permease1"/>
</dbReference>
<dbReference type="PANTHER" id="PTHR42770">
    <property type="entry name" value="AMINO ACID TRANSPORTER-RELATED"/>
    <property type="match status" value="1"/>
</dbReference>
<protein>
    <submittedName>
        <fullName evidence="7">Amino acid transporter</fullName>
    </submittedName>
</protein>
<feature type="transmembrane region" description="Helical" evidence="6">
    <location>
        <begin position="203"/>
        <end position="225"/>
    </location>
</feature>
<organism evidence="7 8">
    <name type="scientific">Metapseudomonas otitidis</name>
    <dbReference type="NCBI Taxonomy" id="319939"/>
    <lineage>
        <taxon>Bacteria</taxon>
        <taxon>Pseudomonadati</taxon>
        <taxon>Pseudomonadota</taxon>
        <taxon>Gammaproteobacteria</taxon>
        <taxon>Pseudomonadales</taxon>
        <taxon>Pseudomonadaceae</taxon>
        <taxon>Metapseudomonas</taxon>
    </lineage>
</organism>
<dbReference type="RefSeq" id="WP_182850496.1">
    <property type="nucleotide sequence ID" value="NZ_AP022213.1"/>
</dbReference>
<evidence type="ECO:0000313" key="7">
    <source>
        <dbReference type="EMBL" id="BBT17587.1"/>
    </source>
</evidence>
<dbReference type="PANTHER" id="PTHR42770:SF16">
    <property type="entry name" value="AMINO ACID PERMEASE"/>
    <property type="match status" value="1"/>
</dbReference>
<dbReference type="EMBL" id="AP022213">
    <property type="protein sequence ID" value="BBT17587.1"/>
    <property type="molecule type" value="Genomic_DNA"/>
</dbReference>
<sequence>MTGTSTSPGQLRPNAVGIWSIVFFVIATNGPLTGLVGVVPTAILMGNGIGLLSAFLLAGLLYLLFSVGFVAMGRYVRNAGAFYAYVSHGLGRPVGCAAAFLALAGYTGLQIACYGLIGFFAAESLNALQVITVQWWQVALGVTLLAHVAGQRNIAFNGKLLGGLMLAEMAVIAPLDMAIVLMADKPEGFTMAPFTPEQVFTPGLGAAFVFVAGAFMGFETTAIYAEEARNPQRSVPIATYVSVSLIMLFFVVSSWLLIVANGPERTLQLLAQNPGGIWLDLADQLVGAWLSHLITLLLITSLFAVILSFHNTLSRYLFALGREGVLLRAFAKTHPHQDTPYVASTVQTGSAIAILLLCALADADPMTQVLPLGSAPASIGVLAVQVLTCVAVVAFFARAKRHTSPWQRLVAPLASIAGLLTGLVMIIQHMEMLTGSSSPALNAAIPCGMLLVGLAGLAVAYRLRWRFPERYANLTRLLDEA</sequence>
<feature type="transmembrane region" description="Helical" evidence="6">
    <location>
        <begin position="127"/>
        <end position="148"/>
    </location>
</feature>
<keyword evidence="4 6" id="KW-1133">Transmembrane helix</keyword>
<feature type="transmembrane region" description="Helical" evidence="6">
    <location>
        <begin position="341"/>
        <end position="363"/>
    </location>
</feature>
<feature type="transmembrane region" description="Helical" evidence="6">
    <location>
        <begin position="440"/>
        <end position="461"/>
    </location>
</feature>
<dbReference type="AlphaFoldDB" id="A0A6S5RTY4"/>